<proteinExistence type="predicted"/>
<dbReference type="AlphaFoldDB" id="A0A679J2V5"/>
<evidence type="ECO:0000256" key="1">
    <source>
        <dbReference type="SAM" id="MobiDB-lite"/>
    </source>
</evidence>
<dbReference type="RefSeq" id="WP_339091416.1">
    <property type="nucleotide sequence ID" value="NZ_LR743507.1"/>
</dbReference>
<feature type="region of interest" description="Disordered" evidence="1">
    <location>
        <begin position="81"/>
        <end position="100"/>
    </location>
</feature>
<reference evidence="2" key="1">
    <citation type="submission" date="2019-12" db="EMBL/GenBank/DDBJ databases">
        <authorList>
            <person name="Cremers G."/>
        </authorList>
    </citation>
    <scope>NUCLEOTIDE SEQUENCE</scope>
    <source>
        <strain evidence="2">Vvax</strain>
    </source>
</reference>
<dbReference type="EMBL" id="LR743507">
    <property type="protein sequence ID" value="CAA2106661.1"/>
    <property type="molecule type" value="Genomic_DNA"/>
</dbReference>
<gene>
    <name evidence="2" type="ORF">VVAX_03850</name>
</gene>
<evidence type="ECO:0000313" key="2">
    <source>
        <dbReference type="EMBL" id="CAA2106661.1"/>
    </source>
</evidence>
<protein>
    <submittedName>
        <fullName evidence="2">Uncharacterized protein</fullName>
    </submittedName>
</protein>
<sequence>MIRRPRQGNEASAQLAERLGCTLVEAVPRHGHARPALVGCDPVLSQRMKALGARWDSFNHALAFAGWPALQAALRYALDQQGKPDAAGGGTPRADEARPG</sequence>
<accession>A0A679J2V5</accession>
<organism evidence="2">
    <name type="scientific">Variovorax paradoxus</name>
    <dbReference type="NCBI Taxonomy" id="34073"/>
    <lineage>
        <taxon>Bacteria</taxon>
        <taxon>Pseudomonadati</taxon>
        <taxon>Pseudomonadota</taxon>
        <taxon>Betaproteobacteria</taxon>
        <taxon>Burkholderiales</taxon>
        <taxon>Comamonadaceae</taxon>
        <taxon>Variovorax</taxon>
    </lineage>
</organism>
<name>A0A679J2V5_VARPD</name>